<accession>A0A382DXP7</accession>
<name>A0A382DXP7_9ZZZZ</name>
<evidence type="ECO:0008006" key="2">
    <source>
        <dbReference type="Google" id="ProtNLM"/>
    </source>
</evidence>
<dbReference type="Gene3D" id="3.90.226.10">
    <property type="entry name" value="2-enoyl-CoA Hydratase, Chain A, domain 1"/>
    <property type="match status" value="1"/>
</dbReference>
<dbReference type="AlphaFoldDB" id="A0A382DXP7"/>
<gene>
    <name evidence="1" type="ORF">METZ01_LOCUS196032</name>
</gene>
<protein>
    <recommendedName>
        <fullName evidence="2">Peptidase S49 domain-containing protein</fullName>
    </recommendedName>
</protein>
<proteinExistence type="predicted"/>
<dbReference type="SUPFAM" id="SSF52096">
    <property type="entry name" value="ClpP/crotonase"/>
    <property type="match status" value="1"/>
</dbReference>
<organism evidence="1">
    <name type="scientific">marine metagenome</name>
    <dbReference type="NCBI Taxonomy" id="408172"/>
    <lineage>
        <taxon>unclassified sequences</taxon>
        <taxon>metagenomes</taxon>
        <taxon>ecological metagenomes</taxon>
    </lineage>
</organism>
<feature type="non-terminal residue" evidence="1">
    <location>
        <position position="100"/>
    </location>
</feature>
<dbReference type="InterPro" id="IPR029045">
    <property type="entry name" value="ClpP/crotonase-like_dom_sf"/>
</dbReference>
<sequence>MSEQRDLERLLKVHYADMPGLDTETQILFKQLEWGINLGNNTMYLTYEIDTDQLYSVMTRFDNFIQYTKAKKDVNLVISSYGGDVYAMLGTIDYFNSLPV</sequence>
<evidence type="ECO:0000313" key="1">
    <source>
        <dbReference type="EMBL" id="SVB43178.1"/>
    </source>
</evidence>
<dbReference type="EMBL" id="UINC01041636">
    <property type="protein sequence ID" value="SVB43178.1"/>
    <property type="molecule type" value="Genomic_DNA"/>
</dbReference>
<reference evidence="1" key="1">
    <citation type="submission" date="2018-05" db="EMBL/GenBank/DDBJ databases">
        <authorList>
            <person name="Lanie J.A."/>
            <person name="Ng W.-L."/>
            <person name="Kazmierczak K.M."/>
            <person name="Andrzejewski T.M."/>
            <person name="Davidsen T.M."/>
            <person name="Wayne K.J."/>
            <person name="Tettelin H."/>
            <person name="Glass J.I."/>
            <person name="Rusch D."/>
            <person name="Podicherti R."/>
            <person name="Tsui H.-C.T."/>
            <person name="Winkler M.E."/>
        </authorList>
    </citation>
    <scope>NUCLEOTIDE SEQUENCE</scope>
</reference>